<keyword evidence="3" id="KW-1185">Reference proteome</keyword>
<name>A0AAN8XLQ2_HALRR</name>
<comment type="caution">
    <text evidence="2">The sequence shown here is derived from an EMBL/GenBank/DDBJ whole genome shotgun (WGS) entry which is preliminary data.</text>
</comment>
<reference evidence="2 3" key="1">
    <citation type="submission" date="2023-11" db="EMBL/GenBank/DDBJ databases">
        <title>Halocaridina rubra genome assembly.</title>
        <authorList>
            <person name="Smith C."/>
        </authorList>
    </citation>
    <scope>NUCLEOTIDE SEQUENCE [LARGE SCALE GENOMIC DNA]</scope>
    <source>
        <strain evidence="2">EP-1</strain>
        <tissue evidence="2">Whole</tissue>
    </source>
</reference>
<evidence type="ECO:0000313" key="3">
    <source>
        <dbReference type="Proteomes" id="UP001381693"/>
    </source>
</evidence>
<proteinExistence type="predicted"/>
<organism evidence="2 3">
    <name type="scientific">Halocaridina rubra</name>
    <name type="common">Hawaiian red shrimp</name>
    <dbReference type="NCBI Taxonomy" id="373956"/>
    <lineage>
        <taxon>Eukaryota</taxon>
        <taxon>Metazoa</taxon>
        <taxon>Ecdysozoa</taxon>
        <taxon>Arthropoda</taxon>
        <taxon>Crustacea</taxon>
        <taxon>Multicrustacea</taxon>
        <taxon>Malacostraca</taxon>
        <taxon>Eumalacostraca</taxon>
        <taxon>Eucarida</taxon>
        <taxon>Decapoda</taxon>
        <taxon>Pleocyemata</taxon>
        <taxon>Caridea</taxon>
        <taxon>Atyoidea</taxon>
        <taxon>Atyidae</taxon>
        <taxon>Halocaridina</taxon>
    </lineage>
</organism>
<accession>A0AAN8XLQ2</accession>
<dbReference type="AlphaFoldDB" id="A0AAN8XLQ2"/>
<feature type="compositionally biased region" description="Basic and acidic residues" evidence="1">
    <location>
        <begin position="1"/>
        <end position="11"/>
    </location>
</feature>
<feature type="non-terminal residue" evidence="2">
    <location>
        <position position="1"/>
    </location>
</feature>
<evidence type="ECO:0000313" key="2">
    <source>
        <dbReference type="EMBL" id="KAK7083928.1"/>
    </source>
</evidence>
<feature type="compositionally biased region" description="Polar residues" evidence="1">
    <location>
        <begin position="14"/>
        <end position="25"/>
    </location>
</feature>
<evidence type="ECO:0000256" key="1">
    <source>
        <dbReference type="SAM" id="MobiDB-lite"/>
    </source>
</evidence>
<dbReference type="EMBL" id="JAXCGZ010002417">
    <property type="protein sequence ID" value="KAK7083928.1"/>
    <property type="molecule type" value="Genomic_DNA"/>
</dbReference>
<feature type="region of interest" description="Disordered" evidence="1">
    <location>
        <begin position="1"/>
        <end position="26"/>
    </location>
</feature>
<gene>
    <name evidence="2" type="ORF">SK128_021310</name>
</gene>
<sequence length="69" mass="7360">RKPSAEGRPDLDNIGSNEGDSSGGQEVTPVVYSFMVEECILAAYTTRTVPCPLHADLLLAQIAPDTNNN</sequence>
<protein>
    <submittedName>
        <fullName evidence="2">Uncharacterized protein</fullName>
    </submittedName>
</protein>
<dbReference type="Proteomes" id="UP001381693">
    <property type="component" value="Unassembled WGS sequence"/>
</dbReference>